<gene>
    <name evidence="5" type="ORF">ACFO8L_01955</name>
</gene>
<comment type="caution">
    <text evidence="5">The sequence shown here is derived from an EMBL/GenBank/DDBJ whole genome shotgun (WGS) entry which is preliminary data.</text>
</comment>
<reference evidence="6" key="1">
    <citation type="journal article" date="2019" name="Int. J. Syst. Evol. Microbiol.">
        <title>The Global Catalogue of Microorganisms (GCM) 10K type strain sequencing project: providing services to taxonomists for standard genome sequencing and annotation.</title>
        <authorList>
            <consortium name="The Broad Institute Genomics Platform"/>
            <consortium name="The Broad Institute Genome Sequencing Center for Infectious Disease"/>
            <person name="Wu L."/>
            <person name="Ma J."/>
        </authorList>
    </citation>
    <scope>NUCLEOTIDE SEQUENCE [LARGE SCALE GENOMIC DNA]</scope>
    <source>
        <strain evidence="6">CCUG 49560</strain>
    </source>
</reference>
<evidence type="ECO:0000259" key="3">
    <source>
        <dbReference type="Pfam" id="PF01959"/>
    </source>
</evidence>
<feature type="domain" description="3-dehydroquinate synthase C-terminal" evidence="4">
    <location>
        <begin position="193"/>
        <end position="366"/>
    </location>
</feature>
<dbReference type="InterPro" id="IPR030960">
    <property type="entry name" value="DHQS/DOIS_N"/>
</dbReference>
<dbReference type="Pfam" id="PF26558">
    <property type="entry name" value="DHQS_2nd"/>
    <property type="match status" value="1"/>
</dbReference>
<keyword evidence="6" id="KW-1185">Reference proteome</keyword>
<proteinExistence type="predicted"/>
<keyword evidence="1" id="KW-0028">Amino-acid biosynthesis</keyword>
<evidence type="ECO:0000313" key="6">
    <source>
        <dbReference type="Proteomes" id="UP001595891"/>
    </source>
</evidence>
<sequence length="366" mass="38899">MPEIWCDITGPADLGAVGGLINHTPVDHVLVRPAQAARLPEVRLHDRVQVACLAEDPGDLPRAAELGGTVVVTDSELIGAVRETGRAAGLRVTVGDGPSLRHCRDMIGRVDHLLVDFTDPTNIPLELLLAAAQGTGTRVVKKVTGHGDAVVSSGVLESGPAGLLFAVDDIEEAGRLMPRLLRAQRFDIPLVEATVTAVRHAGMGYRGCVDTTWLFEQDEGMIVGSTSSGGLVVCAEVHHLPYMNLRPFRVNAGAVHSYVWSDGGTEYITDLSAGGTVLAVNTAGSAYPVRVGRVKTELRPLRLIQAVAGGVPLNVFVQDDWHVRIFDADGRPMNCTSVEPGTRLLAHVCEPGRHVGIKVSEAIVEN</sequence>
<dbReference type="InterPro" id="IPR056179">
    <property type="entry name" value="DHQS_C"/>
</dbReference>
<dbReference type="PANTHER" id="PTHR33563:SF1">
    <property type="entry name" value="3-DEHYDROQUINATE SYNTHASE"/>
    <property type="match status" value="1"/>
</dbReference>
<dbReference type="EMBL" id="JBHSFN010000001">
    <property type="protein sequence ID" value="MFC4584820.1"/>
    <property type="molecule type" value="Genomic_DNA"/>
</dbReference>
<keyword evidence="2" id="KW-0057">Aromatic amino acid biosynthesis</keyword>
<evidence type="ECO:0000256" key="1">
    <source>
        <dbReference type="ARBA" id="ARBA00022605"/>
    </source>
</evidence>
<dbReference type="RefSeq" id="WP_262847423.1">
    <property type="nucleotide sequence ID" value="NZ_JANZYP010000063.1"/>
</dbReference>
<dbReference type="InterPro" id="IPR002812">
    <property type="entry name" value="DHQS"/>
</dbReference>
<name>A0ABV9E5P7_9ACTN</name>
<protein>
    <submittedName>
        <fullName evidence="5">3-dehydroquinate synthase II</fullName>
    </submittedName>
</protein>
<dbReference type="Proteomes" id="UP001595891">
    <property type="component" value="Unassembled WGS sequence"/>
</dbReference>
<evidence type="ECO:0000256" key="2">
    <source>
        <dbReference type="ARBA" id="ARBA00023141"/>
    </source>
</evidence>
<evidence type="ECO:0000313" key="5">
    <source>
        <dbReference type="EMBL" id="MFC4584820.1"/>
    </source>
</evidence>
<accession>A0ABV9E5P7</accession>
<feature type="domain" description="3-dehydroquinate synthase N-terminal" evidence="3">
    <location>
        <begin position="59"/>
        <end position="176"/>
    </location>
</feature>
<organism evidence="5 6">
    <name type="scientific">Sphaerisporangium corydalis</name>
    <dbReference type="NCBI Taxonomy" id="1441875"/>
    <lineage>
        <taxon>Bacteria</taxon>
        <taxon>Bacillati</taxon>
        <taxon>Actinomycetota</taxon>
        <taxon>Actinomycetes</taxon>
        <taxon>Streptosporangiales</taxon>
        <taxon>Streptosporangiaceae</taxon>
        <taxon>Sphaerisporangium</taxon>
    </lineage>
</organism>
<dbReference type="PANTHER" id="PTHR33563">
    <property type="match status" value="1"/>
</dbReference>
<dbReference type="Pfam" id="PF01959">
    <property type="entry name" value="DHQS"/>
    <property type="match status" value="1"/>
</dbReference>
<evidence type="ECO:0000259" key="4">
    <source>
        <dbReference type="Pfam" id="PF26558"/>
    </source>
</evidence>